<dbReference type="EMBL" id="BAABIM010000005">
    <property type="protein sequence ID" value="GAA4697659.1"/>
    <property type="molecule type" value="Genomic_DNA"/>
</dbReference>
<evidence type="ECO:0000313" key="2">
    <source>
        <dbReference type="Proteomes" id="UP001500621"/>
    </source>
</evidence>
<keyword evidence="1" id="KW-0808">Transferase</keyword>
<gene>
    <name evidence="1" type="ORF">GCM10023226_40170</name>
</gene>
<evidence type="ECO:0000313" key="1">
    <source>
        <dbReference type="EMBL" id="GAA4697659.1"/>
    </source>
</evidence>
<organism evidence="1 2">
    <name type="scientific">Nocardioides nanhaiensis</name>
    <dbReference type="NCBI Taxonomy" id="1476871"/>
    <lineage>
        <taxon>Bacteria</taxon>
        <taxon>Bacillati</taxon>
        <taxon>Actinomycetota</taxon>
        <taxon>Actinomycetes</taxon>
        <taxon>Propionibacteriales</taxon>
        <taxon>Nocardioidaceae</taxon>
        <taxon>Nocardioides</taxon>
    </lineage>
</organism>
<dbReference type="Gene3D" id="3.40.50.150">
    <property type="entry name" value="Vaccinia Virus protein VP39"/>
    <property type="match status" value="1"/>
</dbReference>
<sequence length="241" mass="27000">MSQPTPADDATFERAWTIADTVPGWLTRDQARLLHDEAQALDPGAVALEIGSHQGRSTVVLAAALGRRGSRLVAMDPFVEGRLFGGATTRQKFERHVAQAGVAEYVELVPEYSTRARPGWSRPLDLLYIDGKHDYWTLSDDLRWAVHLPPGAAVLVHDAFSSIGVTLGLLRHVLFSRTLSYERRAGSLALFRVRPPRRADRVRMVAELPWWVRNVGIKVLLRLRLRPVARLVGHDSPYDPY</sequence>
<accession>A0ABP8X281</accession>
<dbReference type="SUPFAM" id="SSF53335">
    <property type="entry name" value="S-adenosyl-L-methionine-dependent methyltransferases"/>
    <property type="match status" value="1"/>
</dbReference>
<dbReference type="RefSeq" id="WP_345271686.1">
    <property type="nucleotide sequence ID" value="NZ_BAABIM010000005.1"/>
</dbReference>
<dbReference type="InterPro" id="IPR029063">
    <property type="entry name" value="SAM-dependent_MTases_sf"/>
</dbReference>
<dbReference type="GO" id="GO:0032259">
    <property type="term" value="P:methylation"/>
    <property type="evidence" value="ECO:0007669"/>
    <property type="project" value="UniProtKB-KW"/>
</dbReference>
<comment type="caution">
    <text evidence="1">The sequence shown here is derived from an EMBL/GenBank/DDBJ whole genome shotgun (WGS) entry which is preliminary data.</text>
</comment>
<protein>
    <submittedName>
        <fullName evidence="1">Class I SAM-dependent methyltransferase</fullName>
    </submittedName>
</protein>
<reference evidence="2" key="1">
    <citation type="journal article" date="2019" name="Int. J. Syst. Evol. Microbiol.">
        <title>The Global Catalogue of Microorganisms (GCM) 10K type strain sequencing project: providing services to taxonomists for standard genome sequencing and annotation.</title>
        <authorList>
            <consortium name="The Broad Institute Genomics Platform"/>
            <consortium name="The Broad Institute Genome Sequencing Center for Infectious Disease"/>
            <person name="Wu L."/>
            <person name="Ma J."/>
        </authorList>
    </citation>
    <scope>NUCLEOTIDE SEQUENCE [LARGE SCALE GENOMIC DNA]</scope>
    <source>
        <strain evidence="2">JCM 18127</strain>
    </source>
</reference>
<keyword evidence="1" id="KW-0489">Methyltransferase</keyword>
<dbReference type="Pfam" id="PF13578">
    <property type="entry name" value="Methyltransf_24"/>
    <property type="match status" value="1"/>
</dbReference>
<name>A0ABP8X281_9ACTN</name>
<proteinExistence type="predicted"/>
<dbReference type="Proteomes" id="UP001500621">
    <property type="component" value="Unassembled WGS sequence"/>
</dbReference>
<keyword evidence="2" id="KW-1185">Reference proteome</keyword>
<dbReference type="GO" id="GO:0008168">
    <property type="term" value="F:methyltransferase activity"/>
    <property type="evidence" value="ECO:0007669"/>
    <property type="project" value="UniProtKB-KW"/>
</dbReference>